<feature type="transmembrane region" description="Helical" evidence="7">
    <location>
        <begin position="258"/>
        <end position="279"/>
    </location>
</feature>
<name>A0A5E5AKN2_9BURK</name>
<reference evidence="9 10" key="1">
    <citation type="submission" date="2019-08" db="EMBL/GenBank/DDBJ databases">
        <authorList>
            <person name="Peeters C."/>
        </authorList>
    </citation>
    <scope>NUCLEOTIDE SEQUENCE [LARGE SCALE GENOMIC DNA]</scope>
    <source>
        <strain evidence="9 10">LMG 31118</strain>
    </source>
</reference>
<evidence type="ECO:0000256" key="5">
    <source>
        <dbReference type="ARBA" id="ARBA00022989"/>
    </source>
</evidence>
<evidence type="ECO:0000259" key="8">
    <source>
        <dbReference type="PROSITE" id="PS50928"/>
    </source>
</evidence>
<dbReference type="AlphaFoldDB" id="A0A5E5AKN2"/>
<keyword evidence="10" id="KW-1185">Reference proteome</keyword>
<sequence>MSAILDNAALRGASPAGALELTEHAEGSTLRVPASASASAFASAYASAPAPSLPRFDETEIDQLFAAPRTPALWGVGFAAALAWAAFGSITLRWPNKVVGFADWAFTDELGVFALVVAALLAVLSVSGRATPPLLRLREALTGAGPWLVAIPVALSAWEILTAKTGTLPTPFFAPPQALIEVYTEDWRRLGDSAVNTLKLLGLGFGFGAIAGFLIGVSIGWSRAIGYWVHPVLRVLGPVPATALLPLTFYFFPSSYSAAAFLIALSTAFPVAVLTWSGVAGVNKSYYDVARTLGASEAFLVLRVAIPAALPNVFVGLFMGLGASFSVLVTAEMMGVKSGLGWYLTWAQGWASYVNMYAALIVMALLFSGVITLLFTVRDRALAWQKGTVKW</sequence>
<feature type="transmembrane region" description="Helical" evidence="7">
    <location>
        <begin position="300"/>
        <end position="330"/>
    </location>
</feature>
<dbReference type="PROSITE" id="PS50928">
    <property type="entry name" value="ABC_TM1"/>
    <property type="match status" value="1"/>
</dbReference>
<dbReference type="Pfam" id="PF00528">
    <property type="entry name" value="BPD_transp_1"/>
    <property type="match status" value="1"/>
</dbReference>
<feature type="transmembrane region" description="Helical" evidence="7">
    <location>
        <begin position="200"/>
        <end position="221"/>
    </location>
</feature>
<evidence type="ECO:0000256" key="2">
    <source>
        <dbReference type="ARBA" id="ARBA00022448"/>
    </source>
</evidence>
<organism evidence="9 10">
    <name type="scientific">Pandoraea captiosa</name>
    <dbReference type="NCBI Taxonomy" id="2508302"/>
    <lineage>
        <taxon>Bacteria</taxon>
        <taxon>Pseudomonadati</taxon>
        <taxon>Pseudomonadota</taxon>
        <taxon>Betaproteobacteria</taxon>
        <taxon>Burkholderiales</taxon>
        <taxon>Burkholderiaceae</taxon>
        <taxon>Pandoraea</taxon>
    </lineage>
</organism>
<feature type="transmembrane region" description="Helical" evidence="7">
    <location>
        <begin position="72"/>
        <end position="90"/>
    </location>
</feature>
<evidence type="ECO:0000256" key="3">
    <source>
        <dbReference type="ARBA" id="ARBA00022475"/>
    </source>
</evidence>
<keyword evidence="4 7" id="KW-0812">Transmembrane</keyword>
<evidence type="ECO:0000256" key="1">
    <source>
        <dbReference type="ARBA" id="ARBA00004651"/>
    </source>
</evidence>
<feature type="transmembrane region" description="Helical" evidence="7">
    <location>
        <begin position="140"/>
        <end position="161"/>
    </location>
</feature>
<dbReference type="EMBL" id="CABPSQ010000011">
    <property type="protein sequence ID" value="VVE73083.1"/>
    <property type="molecule type" value="Genomic_DNA"/>
</dbReference>
<evidence type="ECO:0000256" key="7">
    <source>
        <dbReference type="RuleBase" id="RU363032"/>
    </source>
</evidence>
<keyword evidence="6 7" id="KW-0472">Membrane</keyword>
<protein>
    <submittedName>
        <fullName evidence="9">Sulfonate ABC transporter permease</fullName>
    </submittedName>
</protein>
<dbReference type="InterPro" id="IPR035906">
    <property type="entry name" value="MetI-like_sf"/>
</dbReference>
<gene>
    <name evidence="9" type="ORF">PCA31118_04416</name>
</gene>
<dbReference type="GO" id="GO:0055085">
    <property type="term" value="P:transmembrane transport"/>
    <property type="evidence" value="ECO:0007669"/>
    <property type="project" value="InterPro"/>
</dbReference>
<evidence type="ECO:0000313" key="9">
    <source>
        <dbReference type="EMBL" id="VVE73083.1"/>
    </source>
</evidence>
<dbReference type="InterPro" id="IPR000515">
    <property type="entry name" value="MetI-like"/>
</dbReference>
<feature type="transmembrane region" description="Helical" evidence="7">
    <location>
        <begin position="233"/>
        <end position="252"/>
    </location>
</feature>
<proteinExistence type="inferred from homology"/>
<evidence type="ECO:0000256" key="6">
    <source>
        <dbReference type="ARBA" id="ARBA00023136"/>
    </source>
</evidence>
<dbReference type="PANTHER" id="PTHR30151">
    <property type="entry name" value="ALKANE SULFONATE ABC TRANSPORTER-RELATED, MEMBRANE SUBUNIT"/>
    <property type="match status" value="1"/>
</dbReference>
<keyword evidence="5 7" id="KW-1133">Transmembrane helix</keyword>
<feature type="domain" description="ABC transmembrane type-1" evidence="8">
    <location>
        <begin position="194"/>
        <end position="375"/>
    </location>
</feature>
<dbReference type="Gene3D" id="1.10.3720.10">
    <property type="entry name" value="MetI-like"/>
    <property type="match status" value="1"/>
</dbReference>
<comment type="similarity">
    <text evidence="7">Belongs to the binding-protein-dependent transport system permease family.</text>
</comment>
<dbReference type="Proteomes" id="UP000414136">
    <property type="component" value="Unassembled WGS sequence"/>
</dbReference>
<dbReference type="SUPFAM" id="SSF161098">
    <property type="entry name" value="MetI-like"/>
    <property type="match status" value="1"/>
</dbReference>
<dbReference type="PANTHER" id="PTHR30151:SF0">
    <property type="entry name" value="ABC TRANSPORTER PERMEASE PROTEIN MJ0413-RELATED"/>
    <property type="match status" value="1"/>
</dbReference>
<comment type="subcellular location">
    <subcellularLocation>
        <location evidence="1 7">Cell membrane</location>
        <topology evidence="1 7">Multi-pass membrane protein</topology>
    </subcellularLocation>
</comment>
<accession>A0A5E5AKN2</accession>
<dbReference type="CDD" id="cd06261">
    <property type="entry name" value="TM_PBP2"/>
    <property type="match status" value="1"/>
</dbReference>
<keyword evidence="3" id="KW-1003">Cell membrane</keyword>
<feature type="transmembrane region" description="Helical" evidence="7">
    <location>
        <begin position="110"/>
        <end position="128"/>
    </location>
</feature>
<evidence type="ECO:0000313" key="10">
    <source>
        <dbReference type="Proteomes" id="UP000414136"/>
    </source>
</evidence>
<dbReference type="GO" id="GO:0005886">
    <property type="term" value="C:plasma membrane"/>
    <property type="evidence" value="ECO:0007669"/>
    <property type="project" value="UniProtKB-SubCell"/>
</dbReference>
<feature type="transmembrane region" description="Helical" evidence="7">
    <location>
        <begin position="350"/>
        <end position="377"/>
    </location>
</feature>
<evidence type="ECO:0000256" key="4">
    <source>
        <dbReference type="ARBA" id="ARBA00022692"/>
    </source>
</evidence>
<keyword evidence="2 7" id="KW-0813">Transport</keyword>